<evidence type="ECO:0000259" key="1">
    <source>
        <dbReference type="PROSITE" id="PS50206"/>
    </source>
</evidence>
<protein>
    <submittedName>
        <fullName evidence="2">Rhodanese-like domain-containing protein</fullName>
    </submittedName>
</protein>
<keyword evidence="3" id="KW-1185">Reference proteome</keyword>
<sequence>MPDGPMGHNRRVITDIVPGVDRVLAEARHGIRRYTPHETVAARTRGALIVDTRTESQRAEAGELPGAVVIDRTVLEWRLDPAGDARIPEATGYDLEVVVVCRQGYSSSLAAESLRRIGLHRATDMIGGVEAWQRAGLPLHREPADVRR</sequence>
<accession>A0ABP8DPQ3</accession>
<dbReference type="InterPro" id="IPR001763">
    <property type="entry name" value="Rhodanese-like_dom"/>
</dbReference>
<evidence type="ECO:0000313" key="2">
    <source>
        <dbReference type="EMBL" id="GAA4260918.1"/>
    </source>
</evidence>
<dbReference type="EMBL" id="BAABAT010000043">
    <property type="protein sequence ID" value="GAA4260918.1"/>
    <property type="molecule type" value="Genomic_DNA"/>
</dbReference>
<reference evidence="3" key="1">
    <citation type="journal article" date="2019" name="Int. J. Syst. Evol. Microbiol.">
        <title>The Global Catalogue of Microorganisms (GCM) 10K type strain sequencing project: providing services to taxonomists for standard genome sequencing and annotation.</title>
        <authorList>
            <consortium name="The Broad Institute Genomics Platform"/>
            <consortium name="The Broad Institute Genome Sequencing Center for Infectious Disease"/>
            <person name="Wu L."/>
            <person name="Ma J."/>
        </authorList>
    </citation>
    <scope>NUCLEOTIDE SEQUENCE [LARGE SCALE GENOMIC DNA]</scope>
    <source>
        <strain evidence="3">JCM 17441</strain>
    </source>
</reference>
<comment type="caution">
    <text evidence="2">The sequence shown here is derived from an EMBL/GenBank/DDBJ whole genome shotgun (WGS) entry which is preliminary data.</text>
</comment>
<dbReference type="SUPFAM" id="SSF52821">
    <property type="entry name" value="Rhodanese/Cell cycle control phosphatase"/>
    <property type="match status" value="1"/>
</dbReference>
<evidence type="ECO:0000313" key="3">
    <source>
        <dbReference type="Proteomes" id="UP001500620"/>
    </source>
</evidence>
<proteinExistence type="predicted"/>
<dbReference type="CDD" id="cd00158">
    <property type="entry name" value="RHOD"/>
    <property type="match status" value="1"/>
</dbReference>
<gene>
    <name evidence="2" type="ORF">GCM10022255_091480</name>
</gene>
<dbReference type="PROSITE" id="PS50206">
    <property type="entry name" value="RHODANESE_3"/>
    <property type="match status" value="1"/>
</dbReference>
<dbReference type="Gene3D" id="3.40.250.10">
    <property type="entry name" value="Rhodanese-like domain"/>
    <property type="match status" value="1"/>
</dbReference>
<dbReference type="SMART" id="SM00450">
    <property type="entry name" value="RHOD"/>
    <property type="match status" value="1"/>
</dbReference>
<organism evidence="2 3">
    <name type="scientific">Dactylosporangium darangshiense</name>
    <dbReference type="NCBI Taxonomy" id="579108"/>
    <lineage>
        <taxon>Bacteria</taxon>
        <taxon>Bacillati</taxon>
        <taxon>Actinomycetota</taxon>
        <taxon>Actinomycetes</taxon>
        <taxon>Micromonosporales</taxon>
        <taxon>Micromonosporaceae</taxon>
        <taxon>Dactylosporangium</taxon>
    </lineage>
</organism>
<dbReference type="Proteomes" id="UP001500620">
    <property type="component" value="Unassembled WGS sequence"/>
</dbReference>
<name>A0ABP8DPQ3_9ACTN</name>
<feature type="domain" description="Rhodanese" evidence="1">
    <location>
        <begin position="43"/>
        <end position="141"/>
    </location>
</feature>
<dbReference type="Pfam" id="PF00581">
    <property type="entry name" value="Rhodanese"/>
    <property type="match status" value="1"/>
</dbReference>
<dbReference type="InterPro" id="IPR036873">
    <property type="entry name" value="Rhodanese-like_dom_sf"/>
</dbReference>